<dbReference type="Proteomes" id="UP000002745">
    <property type="component" value="Chromosome"/>
</dbReference>
<accession>C6XR56</accession>
<dbReference type="EMBL" id="CP001678">
    <property type="protein sequence ID" value="ACT60587.1"/>
    <property type="molecule type" value="Genomic_DNA"/>
</dbReference>
<feature type="chain" id="PRO_5002974024" description="Lipoprotein" evidence="1">
    <location>
        <begin position="28"/>
        <end position="148"/>
    </location>
</feature>
<reference evidence="3" key="1">
    <citation type="journal article" date="2011" name="J. Bacteriol.">
        <title>Genome sequences of eight morphologically diverse alphaproteobacteria.</title>
        <authorList>
            <consortium name="US DOE Joint Genome Institute"/>
            <person name="Brown P.J."/>
            <person name="Kysela D.T."/>
            <person name="Buechlein A."/>
            <person name="Hemmerich C."/>
            <person name="Brun Y.V."/>
        </authorList>
    </citation>
    <scope>NUCLEOTIDE SEQUENCE [LARGE SCALE GENOMIC DNA]</scope>
    <source>
        <strain evidence="3">ATCC 49814 / DSM 5838 / IFAM 1418</strain>
    </source>
</reference>
<name>C6XR56_HIRBI</name>
<dbReference type="KEGG" id="hba:Hbal_2918"/>
<sequence>MKTISSISKAITLAVLATIGLNACSHANQDDDHGKDTQACKFQIENAYAWVNHMPQPRIENAKTPQKNRIVHIKAELVPADTFAALERNNEMTTETNLVLNIVESDTTLSNETGAKYSEGMARPPFETVSIHCNGLQIFTIDEITKVH</sequence>
<keyword evidence="1" id="KW-0732">Signal</keyword>
<dbReference type="STRING" id="582402.Hbal_2918"/>
<feature type="signal peptide" evidence="1">
    <location>
        <begin position="1"/>
        <end position="27"/>
    </location>
</feature>
<gene>
    <name evidence="2" type="ordered locus">Hbal_2918</name>
</gene>
<evidence type="ECO:0000256" key="1">
    <source>
        <dbReference type="SAM" id="SignalP"/>
    </source>
</evidence>
<evidence type="ECO:0008006" key="4">
    <source>
        <dbReference type="Google" id="ProtNLM"/>
    </source>
</evidence>
<evidence type="ECO:0000313" key="2">
    <source>
        <dbReference type="EMBL" id="ACT60587.1"/>
    </source>
</evidence>
<dbReference type="HOGENOM" id="CLU_1756339_0_0_5"/>
<evidence type="ECO:0000313" key="3">
    <source>
        <dbReference type="Proteomes" id="UP000002745"/>
    </source>
</evidence>
<keyword evidence="3" id="KW-1185">Reference proteome</keyword>
<dbReference type="RefSeq" id="WP_015828737.1">
    <property type="nucleotide sequence ID" value="NC_012982.1"/>
</dbReference>
<proteinExistence type="predicted"/>
<protein>
    <recommendedName>
        <fullName evidence="4">Lipoprotein</fullName>
    </recommendedName>
</protein>
<dbReference type="AlphaFoldDB" id="C6XR56"/>
<organism evidence="2 3">
    <name type="scientific">Hirschia baltica (strain ATCC 49814 / DSM 5838 / IFAM 1418)</name>
    <dbReference type="NCBI Taxonomy" id="582402"/>
    <lineage>
        <taxon>Bacteria</taxon>
        <taxon>Pseudomonadati</taxon>
        <taxon>Pseudomonadota</taxon>
        <taxon>Alphaproteobacteria</taxon>
        <taxon>Hyphomonadales</taxon>
        <taxon>Hyphomonadaceae</taxon>
        <taxon>Hirschia</taxon>
    </lineage>
</organism>